<dbReference type="OrthoDB" id="10258955at2759"/>
<dbReference type="Pfam" id="PF01979">
    <property type="entry name" value="Amidohydro_1"/>
    <property type="match status" value="1"/>
</dbReference>
<comment type="caution">
    <text evidence="3">The sequence shown here is derived from an EMBL/GenBank/DDBJ whole genome shotgun (WGS) entry which is preliminary data.</text>
</comment>
<dbReference type="HOGENOM" id="CLU_006273_0_0_1"/>
<dbReference type="InterPro" id="IPR011059">
    <property type="entry name" value="Metal-dep_hydrolase_composite"/>
</dbReference>
<protein>
    <submittedName>
        <fullName evidence="3">Carbohydrate esterase family 9 protein</fullName>
    </submittedName>
</protein>
<gene>
    <name evidence="3" type="ORF">V565_041850</name>
</gene>
<dbReference type="AlphaFoldDB" id="A0A074SRS1"/>
<dbReference type="InterPro" id="IPR006680">
    <property type="entry name" value="Amidohydro-rel"/>
</dbReference>
<dbReference type="GO" id="GO:0006145">
    <property type="term" value="P:purine nucleobase catabolic process"/>
    <property type="evidence" value="ECO:0007669"/>
    <property type="project" value="TreeGrafter"/>
</dbReference>
<keyword evidence="4" id="KW-1185">Reference proteome</keyword>
<dbReference type="GO" id="GO:0004038">
    <property type="term" value="F:allantoinase activity"/>
    <property type="evidence" value="ECO:0007669"/>
    <property type="project" value="TreeGrafter"/>
</dbReference>
<evidence type="ECO:0000313" key="4">
    <source>
        <dbReference type="Proteomes" id="UP000027456"/>
    </source>
</evidence>
<evidence type="ECO:0000256" key="1">
    <source>
        <dbReference type="SAM" id="MobiDB-lite"/>
    </source>
</evidence>
<dbReference type="SUPFAM" id="SSF51556">
    <property type="entry name" value="Metallo-dependent hydrolases"/>
    <property type="match status" value="1"/>
</dbReference>
<dbReference type="Proteomes" id="UP000027456">
    <property type="component" value="Unassembled WGS sequence"/>
</dbReference>
<dbReference type="Gene3D" id="3.20.20.140">
    <property type="entry name" value="Metal-dependent hydrolases"/>
    <property type="match status" value="2"/>
</dbReference>
<dbReference type="EMBL" id="AZST01000093">
    <property type="protein sequence ID" value="KEP52682.1"/>
    <property type="molecule type" value="Genomic_DNA"/>
</dbReference>
<dbReference type="SUPFAM" id="SSF51338">
    <property type="entry name" value="Composite domain of metallo-dependent hydrolases"/>
    <property type="match status" value="1"/>
</dbReference>
<dbReference type="InterPro" id="IPR032466">
    <property type="entry name" value="Metal_Hydrolase"/>
</dbReference>
<sequence>MANKDPMLPVPTPSSSRKPAVSLKLNTFGLVALGSIGFLAYNVLNLPNAPKAHPLPPHALESVSKCKSLKLKPGPPKSFWSRTESERWEPGTPPTLIQNATIWTGGDDGNESLVGDVLLDKGIIKAVGRVPSALLDAVGSKLVVKNVHGAWVSPAINDMHSHLGVSSVPELQGSDDTNSLKAPTMPYLRSLDGFNTHDAAFALSRSGGVATSLILPGSADNIGGQAFVVKIRKTKHGGPSSMVLEPPATLHINGTRGEADGVRWRHMKHACGENPSRVYQQTRMDSIWEFRKAYNSAREVKQRQDEFCDRAEAGAVNWSKESFPEDLQFEALVDVLRGRVKVNIHCYQAVDLDGIVRLTNEFKFPVAAFHHAHEAYLVPDLIKSAWGGVPPAVALFATNARYKLEAYRGSEFAPKILHDNGLKVIMKSDHPVLNSRYLLYEAAQAHYYGLPAGPALSSVITTPAEVAGFGHRLGRVKNGYDADIIVWDSHPLSLGATPQQLYIDGIAQLSDPVVVSKPSAFQRIPATPDWGNAPEEAIKHDGLPPLQSSSGKDHAQTVVFTRVKDIWSNSAGELQLQSLPAESVVVVSGGRITCAGPDSRCLDSLTNAKVVDLAHGTLCPGLTSFGAPLGLEEISAESSTNDGSVPDPLSAQGVPKIAGGDGLVVKAVDGLSFAGRDTLLAHRAGVTTAVSAPVSHGLFSGASVAFRTGAAHKLEDGAVVNSAPALHLNVGHGSGVSVSTQIATLRRLLLKNAAEKNRHGLIAKALDGQVPLVITVHKADDMATLLELKAEIEDLTSIPLRVTFAGATEAHLIAKEIAAADVGVIVIPTRSFPSTWDRARILPGPPLSRDSLIVRLLKSNVTVGVGVVESWEARNTRFDIGWAALESNGEIKKGDALALGTTNLQKLLGLEGNDLFGDLVAYRGGDCFDLASRPVAVVSSARAVVDIF</sequence>
<dbReference type="PANTHER" id="PTHR43668">
    <property type="entry name" value="ALLANTOINASE"/>
    <property type="match status" value="1"/>
</dbReference>
<organism evidence="3 4">
    <name type="scientific">Rhizoctonia solani 123E</name>
    <dbReference type="NCBI Taxonomy" id="1423351"/>
    <lineage>
        <taxon>Eukaryota</taxon>
        <taxon>Fungi</taxon>
        <taxon>Dikarya</taxon>
        <taxon>Basidiomycota</taxon>
        <taxon>Agaricomycotina</taxon>
        <taxon>Agaricomycetes</taxon>
        <taxon>Cantharellales</taxon>
        <taxon>Ceratobasidiaceae</taxon>
        <taxon>Rhizoctonia</taxon>
    </lineage>
</organism>
<reference evidence="3 4" key="1">
    <citation type="submission" date="2013-12" db="EMBL/GenBank/DDBJ databases">
        <authorList>
            <person name="Cubeta M."/>
            <person name="Pakala S."/>
            <person name="Fedorova N."/>
            <person name="Thomas E."/>
            <person name="Dean R."/>
            <person name="Jabaji S."/>
            <person name="Neate S."/>
            <person name="Toda T."/>
            <person name="Tavantzis S."/>
            <person name="Vilgalys R."/>
            <person name="Bharathan N."/>
            <person name="Pakala S."/>
            <person name="Losada L.S."/>
            <person name="Zafar N."/>
            <person name="Nierman W."/>
        </authorList>
    </citation>
    <scope>NUCLEOTIDE SEQUENCE [LARGE SCALE GENOMIC DNA]</scope>
    <source>
        <strain evidence="3 4">123E</strain>
    </source>
</reference>
<feature type="region of interest" description="Disordered" evidence="1">
    <location>
        <begin position="74"/>
        <end position="95"/>
    </location>
</feature>
<dbReference type="STRING" id="1423351.A0A074SRS1"/>
<dbReference type="GO" id="GO:0005737">
    <property type="term" value="C:cytoplasm"/>
    <property type="evidence" value="ECO:0007669"/>
    <property type="project" value="TreeGrafter"/>
</dbReference>
<name>A0A074SRS1_9AGAM</name>
<proteinExistence type="predicted"/>
<evidence type="ECO:0000259" key="2">
    <source>
        <dbReference type="Pfam" id="PF01979"/>
    </source>
</evidence>
<accession>A0A074SRS1</accession>
<dbReference type="PANTHER" id="PTHR43668:SF5">
    <property type="entry name" value="AMIDOHYDROLASE 3 DOMAIN-CONTAINING PROTEIN"/>
    <property type="match status" value="1"/>
</dbReference>
<feature type="domain" description="Amidohydrolase-related" evidence="2">
    <location>
        <begin position="408"/>
        <end position="503"/>
    </location>
</feature>
<evidence type="ECO:0000313" key="3">
    <source>
        <dbReference type="EMBL" id="KEP52682.1"/>
    </source>
</evidence>
<dbReference type="InterPro" id="IPR050138">
    <property type="entry name" value="DHOase/Allantoinase_Hydrolase"/>
</dbReference>